<feature type="domain" description="C2H2-type" evidence="9">
    <location>
        <begin position="268"/>
        <end position="295"/>
    </location>
</feature>
<evidence type="ECO:0000256" key="1">
    <source>
        <dbReference type="ARBA" id="ARBA00004123"/>
    </source>
</evidence>
<evidence type="ECO:0000313" key="11">
    <source>
        <dbReference type="Proteomes" id="UP000472276"/>
    </source>
</evidence>
<keyword evidence="6" id="KW-0539">Nucleus</keyword>
<evidence type="ECO:0000256" key="4">
    <source>
        <dbReference type="ARBA" id="ARBA00022771"/>
    </source>
</evidence>
<feature type="domain" description="C2H2-type" evidence="9">
    <location>
        <begin position="480"/>
        <end position="507"/>
    </location>
</feature>
<keyword evidence="2" id="KW-0479">Metal-binding</keyword>
<feature type="compositionally biased region" description="Polar residues" evidence="8">
    <location>
        <begin position="238"/>
        <end position="260"/>
    </location>
</feature>
<feature type="region of interest" description="Disordered" evidence="8">
    <location>
        <begin position="1"/>
        <end position="33"/>
    </location>
</feature>
<feature type="compositionally biased region" description="Basic and acidic residues" evidence="8">
    <location>
        <begin position="228"/>
        <end position="237"/>
    </location>
</feature>
<feature type="region of interest" description="Disordered" evidence="8">
    <location>
        <begin position="170"/>
        <end position="261"/>
    </location>
</feature>
<dbReference type="GO" id="GO:0005634">
    <property type="term" value="C:nucleus"/>
    <property type="evidence" value="ECO:0007669"/>
    <property type="project" value="UniProtKB-SubCell"/>
</dbReference>
<dbReference type="Ensembl" id="ENSOABT00000075953.1">
    <property type="protein sequence ID" value="ENSOABP00000069043.1"/>
    <property type="gene ID" value="ENSOABG00000011986.2"/>
</dbReference>
<dbReference type="PROSITE" id="PS50157">
    <property type="entry name" value="ZINC_FINGER_C2H2_2"/>
    <property type="match status" value="8"/>
</dbReference>
<organism evidence="10 11">
    <name type="scientific">Oreochromis aureus</name>
    <name type="common">Israeli tilapia</name>
    <name type="synonym">Chromis aureus</name>
    <dbReference type="NCBI Taxonomy" id="47969"/>
    <lineage>
        <taxon>Eukaryota</taxon>
        <taxon>Metazoa</taxon>
        <taxon>Chordata</taxon>
        <taxon>Craniata</taxon>
        <taxon>Vertebrata</taxon>
        <taxon>Euteleostomi</taxon>
        <taxon>Actinopterygii</taxon>
        <taxon>Neopterygii</taxon>
        <taxon>Teleostei</taxon>
        <taxon>Neoteleostei</taxon>
        <taxon>Acanthomorphata</taxon>
        <taxon>Ovalentaria</taxon>
        <taxon>Cichlomorphae</taxon>
        <taxon>Cichliformes</taxon>
        <taxon>Cichlidae</taxon>
        <taxon>African cichlids</taxon>
        <taxon>Pseudocrenilabrinae</taxon>
        <taxon>Oreochromini</taxon>
        <taxon>Oreochromis</taxon>
    </lineage>
</organism>
<feature type="domain" description="C2H2-type" evidence="9">
    <location>
        <begin position="368"/>
        <end position="395"/>
    </location>
</feature>
<dbReference type="FunFam" id="3.30.160.60:FF:000925">
    <property type="entry name" value="Zinc finger protein 668"/>
    <property type="match status" value="1"/>
</dbReference>
<sequence>MAEEQPPACDETPVPLLLMPADTTEPVNEKVTDKQRAETKALARNKNRVNIGAVFLRWKHVREQRGFKTDAEFATFLLDRTEEITCFPREDKGHGSTSEEETAKEDGCYDDSNDQDYVPPVHVRTGCLSAPKAITKQVTVHDAVDAEQTEQPPGAETIHVQRNKPYHLLGNQHKQKPENTCPADQSSQTPGASSRPPSYEQELTPSVSHHNVPKKINRNETNTDENPSEDHRPETQDHSTAPTGETLTLEPTSVQSSSQELYKPKKTYYCPTCERMFPRHNALKRHLVIHSGKRPFKCFICGRGFTQGGNLKTHMKVHRGELPKWTLIQEKSEPKASPATVHMCGECGMDFPEKDKLEEHRETHWKPFACPDCGKRFKHNKSVKMHMRLHSGDLPYLCSECGKTCVTMEMLKKHKLTHTGEKNYHCDQCGRAFLQSYNLNLHLKTHTGERSFLCSICGKRYSRADTLKVHLRVHTGENPYACKICGKCFYYYQGYQAHVKIHDKKPKTSMRTLGRPKQQLIVVNKQ</sequence>
<reference evidence="11" key="1">
    <citation type="submission" date="2020-03" db="EMBL/GenBank/DDBJ databases">
        <title>Evolution of repeat sequences and sex chromosomes of tilapia species revealed by chromosome-level genomes.</title>
        <authorList>
            <person name="Xu L."/>
            <person name="Tao W."/>
            <person name="Wang D."/>
            <person name="Zhou Q."/>
        </authorList>
    </citation>
    <scope>NUCLEOTIDE SEQUENCE [LARGE SCALE GENOMIC DNA]</scope>
    <source>
        <strain evidence="11">Israel</strain>
    </source>
</reference>
<proteinExistence type="predicted"/>
<feature type="domain" description="C2H2-type" evidence="9">
    <location>
        <begin position="452"/>
        <end position="479"/>
    </location>
</feature>
<dbReference type="InterPro" id="IPR050331">
    <property type="entry name" value="Zinc_finger"/>
</dbReference>
<dbReference type="SUPFAM" id="SSF57667">
    <property type="entry name" value="beta-beta-alpha zinc fingers"/>
    <property type="match status" value="5"/>
</dbReference>
<dbReference type="FunFam" id="3.30.160.60:FF:000624">
    <property type="entry name" value="zinc finger protein 697"/>
    <property type="match status" value="2"/>
</dbReference>
<dbReference type="FunFam" id="3.30.160.60:FF:002169">
    <property type="entry name" value="Zgc:174573"/>
    <property type="match status" value="1"/>
</dbReference>
<dbReference type="SMART" id="SM00355">
    <property type="entry name" value="ZnF_C2H2"/>
    <property type="match status" value="8"/>
</dbReference>
<comment type="subcellular location">
    <subcellularLocation>
        <location evidence="1">Nucleus</location>
    </subcellularLocation>
</comment>
<dbReference type="Pfam" id="PF00096">
    <property type="entry name" value="zf-C2H2"/>
    <property type="match status" value="7"/>
</dbReference>
<feature type="compositionally biased region" description="Acidic residues" evidence="8">
    <location>
        <begin position="98"/>
        <end position="114"/>
    </location>
</feature>
<feature type="domain" description="C2H2-type" evidence="9">
    <location>
        <begin position="296"/>
        <end position="323"/>
    </location>
</feature>
<dbReference type="GO" id="GO:0008270">
    <property type="term" value="F:zinc ion binding"/>
    <property type="evidence" value="ECO:0007669"/>
    <property type="project" value="UniProtKB-KW"/>
</dbReference>
<feature type="compositionally biased region" description="Polar residues" evidence="8">
    <location>
        <begin position="182"/>
        <end position="209"/>
    </location>
</feature>
<evidence type="ECO:0000256" key="5">
    <source>
        <dbReference type="ARBA" id="ARBA00022833"/>
    </source>
</evidence>
<dbReference type="PANTHER" id="PTHR16515:SF49">
    <property type="entry name" value="GASTRULA ZINC FINGER PROTEIN XLCGF49.1-LIKE-RELATED"/>
    <property type="match status" value="1"/>
</dbReference>
<feature type="region of interest" description="Disordered" evidence="8">
    <location>
        <begin position="89"/>
        <end position="114"/>
    </location>
</feature>
<evidence type="ECO:0000256" key="6">
    <source>
        <dbReference type="ARBA" id="ARBA00023242"/>
    </source>
</evidence>
<dbReference type="Gene3D" id="3.30.160.60">
    <property type="entry name" value="Classic Zinc Finger"/>
    <property type="match status" value="7"/>
</dbReference>
<name>A0AAZ1XN74_OREAU</name>
<dbReference type="InterPro" id="IPR013087">
    <property type="entry name" value="Znf_C2H2_type"/>
</dbReference>
<dbReference type="Proteomes" id="UP000472276">
    <property type="component" value="Unassembled WGS sequence"/>
</dbReference>
<keyword evidence="4 7" id="KW-0863">Zinc-finger</keyword>
<keyword evidence="11" id="KW-1185">Reference proteome</keyword>
<protein>
    <recommendedName>
        <fullName evidence="9">C2H2-type domain-containing protein</fullName>
    </recommendedName>
</protein>
<evidence type="ECO:0000256" key="8">
    <source>
        <dbReference type="SAM" id="MobiDB-lite"/>
    </source>
</evidence>
<reference evidence="10" key="2">
    <citation type="submission" date="2025-08" db="UniProtKB">
        <authorList>
            <consortium name="Ensembl"/>
        </authorList>
    </citation>
    <scope>IDENTIFICATION</scope>
</reference>
<evidence type="ECO:0000256" key="2">
    <source>
        <dbReference type="ARBA" id="ARBA00022723"/>
    </source>
</evidence>
<evidence type="ECO:0000259" key="9">
    <source>
        <dbReference type="PROSITE" id="PS50157"/>
    </source>
</evidence>
<feature type="domain" description="C2H2-type" evidence="9">
    <location>
        <begin position="424"/>
        <end position="451"/>
    </location>
</feature>
<evidence type="ECO:0000256" key="3">
    <source>
        <dbReference type="ARBA" id="ARBA00022737"/>
    </source>
</evidence>
<dbReference type="FunFam" id="3.30.160.60:FF:002343">
    <property type="entry name" value="Zinc finger protein 33A"/>
    <property type="match status" value="2"/>
</dbReference>
<keyword evidence="5" id="KW-0862">Zinc</keyword>
<feature type="domain" description="C2H2-type" evidence="9">
    <location>
        <begin position="396"/>
        <end position="423"/>
    </location>
</feature>
<reference evidence="10" key="3">
    <citation type="submission" date="2025-09" db="UniProtKB">
        <authorList>
            <consortium name="Ensembl"/>
        </authorList>
    </citation>
    <scope>IDENTIFICATION</scope>
</reference>
<gene>
    <name evidence="10" type="primary">SPAG8</name>
</gene>
<evidence type="ECO:0000313" key="10">
    <source>
        <dbReference type="Ensembl" id="ENSOABP00000069043.1"/>
    </source>
</evidence>
<dbReference type="GO" id="GO:0010468">
    <property type="term" value="P:regulation of gene expression"/>
    <property type="evidence" value="ECO:0007669"/>
    <property type="project" value="TreeGrafter"/>
</dbReference>
<accession>A0AAZ1XN74</accession>
<dbReference type="PANTHER" id="PTHR16515">
    <property type="entry name" value="PR DOMAIN ZINC FINGER PROTEIN"/>
    <property type="match status" value="1"/>
</dbReference>
<dbReference type="AlphaFoldDB" id="A0AAZ1XN74"/>
<keyword evidence="3" id="KW-0677">Repeat</keyword>
<evidence type="ECO:0000256" key="7">
    <source>
        <dbReference type="PROSITE-ProRule" id="PRU00042"/>
    </source>
</evidence>
<dbReference type="PROSITE" id="PS00028">
    <property type="entry name" value="ZINC_FINGER_C2H2_1"/>
    <property type="match status" value="8"/>
</dbReference>
<dbReference type="InterPro" id="IPR036236">
    <property type="entry name" value="Znf_C2H2_sf"/>
</dbReference>
<feature type="domain" description="C2H2-type" evidence="9">
    <location>
        <begin position="342"/>
        <end position="364"/>
    </location>
</feature>